<keyword evidence="4" id="KW-0121">Carboxypeptidase</keyword>
<dbReference type="GO" id="GO:0008658">
    <property type="term" value="F:penicillin binding"/>
    <property type="evidence" value="ECO:0007669"/>
    <property type="project" value="InterPro"/>
</dbReference>
<evidence type="ECO:0000259" key="18">
    <source>
        <dbReference type="Pfam" id="PF00912"/>
    </source>
</evidence>
<protein>
    <submittedName>
        <fullName evidence="19">Penicillin-binding protein, 1A family</fullName>
        <ecNumber evidence="19">2.4.1.129</ecNumber>
    </submittedName>
</protein>
<keyword evidence="5" id="KW-0645">Protease</keyword>
<keyword evidence="16" id="KW-0472">Membrane</keyword>
<feature type="domain" description="Glycosyl transferase family 51" evidence="18">
    <location>
        <begin position="105"/>
        <end position="271"/>
    </location>
</feature>
<dbReference type="InterPro" id="IPR012338">
    <property type="entry name" value="Beta-lactam/transpept-like"/>
</dbReference>
<evidence type="ECO:0000313" key="19">
    <source>
        <dbReference type="EMBL" id="ABS62520.1"/>
    </source>
</evidence>
<dbReference type="InterPro" id="IPR050396">
    <property type="entry name" value="Glycosyltr_51/Transpeptidase"/>
</dbReference>
<dbReference type="Gene3D" id="3.40.710.10">
    <property type="entry name" value="DD-peptidase/beta-lactamase superfamily"/>
    <property type="match status" value="1"/>
</dbReference>
<keyword evidence="6 19" id="KW-0328">Glycosyltransferase</keyword>
<dbReference type="PANTHER" id="PTHR32282:SF33">
    <property type="entry name" value="PEPTIDOGLYCAN GLYCOSYLTRANSFERASE"/>
    <property type="match status" value="1"/>
</dbReference>
<dbReference type="eggNOG" id="COG0744">
    <property type="taxonomic scope" value="Bacteria"/>
</dbReference>
<comment type="catalytic activity">
    <reaction evidence="14">
        <text>[GlcNAc-(1-&gt;4)-Mur2Ac(oyl-L-Ala-gamma-D-Glu-L-Lys-D-Ala-D-Ala)](n)-di-trans,octa-cis-undecaprenyl diphosphate + beta-D-GlcNAc-(1-&gt;4)-Mur2Ac(oyl-L-Ala-gamma-D-Glu-L-Lys-D-Ala-D-Ala)-di-trans,octa-cis-undecaprenyl diphosphate = [GlcNAc-(1-&gt;4)-Mur2Ac(oyl-L-Ala-gamma-D-Glu-L-Lys-D-Ala-D-Ala)](n+1)-di-trans,octa-cis-undecaprenyl diphosphate + di-trans,octa-cis-undecaprenyl diphosphate + H(+)</text>
        <dbReference type="Rhea" id="RHEA:23708"/>
        <dbReference type="Rhea" id="RHEA-COMP:9602"/>
        <dbReference type="Rhea" id="RHEA-COMP:9603"/>
        <dbReference type="ChEBI" id="CHEBI:15378"/>
        <dbReference type="ChEBI" id="CHEBI:58405"/>
        <dbReference type="ChEBI" id="CHEBI:60033"/>
        <dbReference type="ChEBI" id="CHEBI:78435"/>
        <dbReference type="EC" id="2.4.99.28"/>
    </reaction>
</comment>
<evidence type="ECO:0000256" key="10">
    <source>
        <dbReference type="ARBA" id="ARBA00022984"/>
    </source>
</evidence>
<dbReference type="InterPro" id="IPR023346">
    <property type="entry name" value="Lysozyme-like_dom_sf"/>
</dbReference>
<dbReference type="FunFam" id="1.10.3810.10:FF:000001">
    <property type="entry name" value="Penicillin-binding protein 1A"/>
    <property type="match status" value="1"/>
</dbReference>
<evidence type="ECO:0000256" key="14">
    <source>
        <dbReference type="ARBA" id="ARBA00049902"/>
    </source>
</evidence>
<comment type="similarity">
    <text evidence="2">In the C-terminal section; belongs to the transpeptidase family.</text>
</comment>
<dbReference type="RefSeq" id="WP_012109773.1">
    <property type="nucleotide sequence ID" value="NC_009719.1"/>
</dbReference>
<dbReference type="InterPro" id="IPR001460">
    <property type="entry name" value="PCN-bd_Tpept"/>
</dbReference>
<dbReference type="GO" id="GO:0009252">
    <property type="term" value="P:peptidoglycan biosynthetic process"/>
    <property type="evidence" value="ECO:0007669"/>
    <property type="project" value="UniProtKB-UniPathway"/>
</dbReference>
<dbReference type="UniPathway" id="UPA00219"/>
<evidence type="ECO:0000256" key="8">
    <source>
        <dbReference type="ARBA" id="ARBA00022801"/>
    </source>
</evidence>
<keyword evidence="8" id="KW-0378">Hydrolase</keyword>
<dbReference type="CAZy" id="GT51">
    <property type="family name" value="Glycosyltransferase Family 51"/>
</dbReference>
<keyword evidence="9" id="KW-0133">Cell shape</keyword>
<feature type="domain" description="Penicillin-binding protein transpeptidase" evidence="17">
    <location>
        <begin position="358"/>
        <end position="588"/>
    </location>
</feature>
<dbReference type="STRING" id="402881.Plav_0897"/>
<dbReference type="InterPro" id="IPR001264">
    <property type="entry name" value="Glyco_trans_51"/>
</dbReference>
<evidence type="ECO:0000256" key="12">
    <source>
        <dbReference type="ARBA" id="ARBA00023316"/>
    </source>
</evidence>
<comment type="similarity">
    <text evidence="3">In the N-terminal section; belongs to the glycosyltransferase 51 family.</text>
</comment>
<dbReference type="Pfam" id="PF00905">
    <property type="entry name" value="Transpeptidase"/>
    <property type="match status" value="1"/>
</dbReference>
<evidence type="ECO:0000256" key="9">
    <source>
        <dbReference type="ARBA" id="ARBA00022960"/>
    </source>
</evidence>
<feature type="region of interest" description="Disordered" evidence="15">
    <location>
        <begin position="1"/>
        <end position="42"/>
    </location>
</feature>
<dbReference type="GO" id="GO:0009002">
    <property type="term" value="F:serine-type D-Ala-D-Ala carboxypeptidase activity"/>
    <property type="evidence" value="ECO:0007669"/>
    <property type="project" value="UniProtKB-EC"/>
</dbReference>
<organism evidence="19 20">
    <name type="scientific">Parvibaculum lavamentivorans (strain DS-1 / DSM 13023 / NCIMB 13966)</name>
    <dbReference type="NCBI Taxonomy" id="402881"/>
    <lineage>
        <taxon>Bacteria</taxon>
        <taxon>Pseudomonadati</taxon>
        <taxon>Pseudomonadota</taxon>
        <taxon>Alphaproteobacteria</taxon>
        <taxon>Hyphomicrobiales</taxon>
        <taxon>Parvibaculaceae</taxon>
        <taxon>Parvibaculum</taxon>
    </lineage>
</organism>
<comment type="catalytic activity">
    <reaction evidence="13">
        <text>Preferential cleavage: (Ac)2-L-Lys-D-Ala-|-D-Ala. Also transpeptidation of peptidyl-alanyl moieties that are N-acyl substituents of D-alanine.</text>
        <dbReference type="EC" id="3.4.16.4"/>
    </reaction>
</comment>
<evidence type="ECO:0000256" key="15">
    <source>
        <dbReference type="SAM" id="MobiDB-lite"/>
    </source>
</evidence>
<evidence type="ECO:0000256" key="6">
    <source>
        <dbReference type="ARBA" id="ARBA00022676"/>
    </source>
</evidence>
<comment type="pathway">
    <text evidence="1">Cell wall biogenesis; peptidoglycan biosynthesis.</text>
</comment>
<dbReference type="OrthoDB" id="9766909at2"/>
<dbReference type="GO" id="GO:0008955">
    <property type="term" value="F:peptidoglycan glycosyltransferase activity"/>
    <property type="evidence" value="ECO:0007669"/>
    <property type="project" value="UniProtKB-EC"/>
</dbReference>
<dbReference type="KEGG" id="pla:Plav_0897"/>
<evidence type="ECO:0000256" key="16">
    <source>
        <dbReference type="SAM" id="Phobius"/>
    </source>
</evidence>
<dbReference type="GO" id="GO:0030288">
    <property type="term" value="C:outer membrane-bounded periplasmic space"/>
    <property type="evidence" value="ECO:0007669"/>
    <property type="project" value="TreeGrafter"/>
</dbReference>
<dbReference type="EC" id="2.4.1.129" evidence="19"/>
<keyword evidence="11" id="KW-0511">Multifunctional enzyme</keyword>
<keyword evidence="7 19" id="KW-0808">Transferase</keyword>
<keyword evidence="20" id="KW-1185">Reference proteome</keyword>
<gene>
    <name evidence="19" type="ordered locus">Plav_0897</name>
</gene>
<dbReference type="NCBIfam" id="TIGR02074">
    <property type="entry name" value="PBP_1a_fam"/>
    <property type="match status" value="1"/>
</dbReference>
<dbReference type="GO" id="GO:0071555">
    <property type="term" value="P:cell wall organization"/>
    <property type="evidence" value="ECO:0007669"/>
    <property type="project" value="UniProtKB-KW"/>
</dbReference>
<dbReference type="PANTHER" id="PTHR32282">
    <property type="entry name" value="BINDING PROTEIN TRANSPEPTIDASE, PUTATIVE-RELATED"/>
    <property type="match status" value="1"/>
</dbReference>
<keyword evidence="16" id="KW-1133">Transmembrane helix</keyword>
<evidence type="ECO:0000256" key="13">
    <source>
        <dbReference type="ARBA" id="ARBA00034000"/>
    </source>
</evidence>
<evidence type="ECO:0000256" key="1">
    <source>
        <dbReference type="ARBA" id="ARBA00004752"/>
    </source>
</evidence>
<dbReference type="SUPFAM" id="SSF56601">
    <property type="entry name" value="beta-lactamase/transpeptidase-like"/>
    <property type="match status" value="1"/>
</dbReference>
<dbReference type="Proteomes" id="UP000006377">
    <property type="component" value="Chromosome"/>
</dbReference>
<dbReference type="GO" id="GO:0008360">
    <property type="term" value="P:regulation of cell shape"/>
    <property type="evidence" value="ECO:0007669"/>
    <property type="project" value="UniProtKB-KW"/>
</dbReference>
<evidence type="ECO:0000313" key="20">
    <source>
        <dbReference type="Proteomes" id="UP000006377"/>
    </source>
</evidence>
<evidence type="ECO:0000256" key="3">
    <source>
        <dbReference type="ARBA" id="ARBA00007739"/>
    </source>
</evidence>
<dbReference type="Pfam" id="PF00912">
    <property type="entry name" value="Transgly"/>
    <property type="match status" value="1"/>
</dbReference>
<name>A7HRI7_PARL1</name>
<reference evidence="19 20" key="1">
    <citation type="journal article" date="2011" name="Stand. Genomic Sci.">
        <title>Complete genome sequence of Parvibaculum lavamentivorans type strain (DS-1(T)).</title>
        <authorList>
            <person name="Schleheck D."/>
            <person name="Weiss M."/>
            <person name="Pitluck S."/>
            <person name="Bruce D."/>
            <person name="Land M.L."/>
            <person name="Han S."/>
            <person name="Saunders E."/>
            <person name="Tapia R."/>
            <person name="Detter C."/>
            <person name="Brettin T."/>
            <person name="Han J."/>
            <person name="Woyke T."/>
            <person name="Goodwin L."/>
            <person name="Pennacchio L."/>
            <person name="Nolan M."/>
            <person name="Cook A.M."/>
            <person name="Kjelleberg S."/>
            <person name="Thomas T."/>
        </authorList>
    </citation>
    <scope>NUCLEOTIDE SEQUENCE [LARGE SCALE GENOMIC DNA]</scope>
    <source>
        <strain evidence="20">DS-1 / DSM 13023 / NCIMB 13966</strain>
    </source>
</reference>
<dbReference type="InterPro" id="IPR036950">
    <property type="entry name" value="PBP_transglycosylase"/>
</dbReference>
<dbReference type="Gene3D" id="1.10.3810.10">
    <property type="entry name" value="Biosynthetic peptidoglycan transglycosylase-like"/>
    <property type="match status" value="1"/>
</dbReference>
<keyword evidence="16" id="KW-0812">Transmembrane</keyword>
<evidence type="ECO:0000256" key="11">
    <source>
        <dbReference type="ARBA" id="ARBA00023268"/>
    </source>
</evidence>
<dbReference type="HOGENOM" id="CLU_006354_2_4_5"/>
<keyword evidence="12" id="KW-0961">Cell wall biogenesis/degradation</keyword>
<proteinExistence type="inferred from homology"/>
<evidence type="ECO:0000256" key="5">
    <source>
        <dbReference type="ARBA" id="ARBA00022670"/>
    </source>
</evidence>
<dbReference type="GO" id="GO:0006508">
    <property type="term" value="P:proteolysis"/>
    <property type="evidence" value="ECO:0007669"/>
    <property type="project" value="UniProtKB-KW"/>
</dbReference>
<evidence type="ECO:0000256" key="4">
    <source>
        <dbReference type="ARBA" id="ARBA00022645"/>
    </source>
</evidence>
<feature type="compositionally biased region" description="Basic and acidic residues" evidence="15">
    <location>
        <begin position="8"/>
        <end position="27"/>
    </location>
</feature>
<feature type="region of interest" description="Disordered" evidence="15">
    <location>
        <begin position="672"/>
        <end position="691"/>
    </location>
</feature>
<dbReference type="SUPFAM" id="SSF53955">
    <property type="entry name" value="Lysozyme-like"/>
    <property type="match status" value="1"/>
</dbReference>
<dbReference type="EMBL" id="CP000774">
    <property type="protein sequence ID" value="ABS62520.1"/>
    <property type="molecule type" value="Genomic_DNA"/>
</dbReference>
<accession>A7HRI7</accession>
<keyword evidence="10" id="KW-0573">Peptidoglycan synthesis</keyword>
<sequence>MSEDDDIDPHYPMREQFRRARTERDMPPPDFAEEEPRPAAQPWRFPRPGILGIVSFSVTAFVAGFIALVFITLPDLQRSIAKEQTGMLSVTVLDAKGDEVGSRGRRTAPTVPLGEMPPYLIKAVLATEDRRFYEHGGFDARGIARAMWRNLRSFGFVEGGSTITQQVAKNLYLDNSRTIWRKAQEALITLWLENNLSKEEILTLYLNRIYMGAGNYGMDAAARYYFGKSVRDVSLPEAAVLAGLPKAPTRYAPTNDLAQARARANQVLDRLVSSGSLTAEEVAGARQHPAEVLARREGEGREYFVDWVAEQVRTLFPDATGRFIVHTTLDPRRQAAAEKAVEEALSEAGKERHVSQGALVALAPDGAVLAMVGGRSYVESQFNRAAQAKRQPGSAFKPIVYLAALETGYTPDSPVTDEPVSMGGWTPRNASTRDWGTVSLATALSNSINTISVQVGDKVGIDRITASARRLGIESALPRNLSVVLGSAEVSLLELTSAYSAFGNEGRRATPYGISRIEAENGDVVYRHEPAEAQAITRAQAHDMTYMLRQVMTEGTGRGAALGDRLAAGKTGTSQDYRDAWFVGYTGREVAGVWFGNDDNTPTGGASGGNFAAVAWRNYMAAAEAGQPPAPLPGAARNREAPVVAATRARSGFFTELSDLFNAAPKLEARNDESWGGGFRRGGQTIERGKR</sequence>
<dbReference type="AlphaFoldDB" id="A7HRI7"/>
<evidence type="ECO:0000256" key="2">
    <source>
        <dbReference type="ARBA" id="ARBA00007090"/>
    </source>
</evidence>
<evidence type="ECO:0000256" key="7">
    <source>
        <dbReference type="ARBA" id="ARBA00022679"/>
    </source>
</evidence>
<feature type="transmembrane region" description="Helical" evidence="16">
    <location>
        <begin position="50"/>
        <end position="73"/>
    </location>
</feature>
<evidence type="ECO:0000259" key="17">
    <source>
        <dbReference type="Pfam" id="PF00905"/>
    </source>
</evidence>